<evidence type="ECO:0000313" key="1">
    <source>
        <dbReference type="EMBL" id="KAG8201295.1"/>
    </source>
</evidence>
<protein>
    <submittedName>
        <fullName evidence="1">Uncharacterized protein</fullName>
    </submittedName>
</protein>
<organism evidence="1 2">
    <name type="scientific">Oedothorax gibbosus</name>
    <dbReference type="NCBI Taxonomy" id="931172"/>
    <lineage>
        <taxon>Eukaryota</taxon>
        <taxon>Metazoa</taxon>
        <taxon>Ecdysozoa</taxon>
        <taxon>Arthropoda</taxon>
        <taxon>Chelicerata</taxon>
        <taxon>Arachnida</taxon>
        <taxon>Araneae</taxon>
        <taxon>Araneomorphae</taxon>
        <taxon>Entelegynae</taxon>
        <taxon>Araneoidea</taxon>
        <taxon>Linyphiidae</taxon>
        <taxon>Erigoninae</taxon>
        <taxon>Oedothorax</taxon>
    </lineage>
</organism>
<evidence type="ECO:0000313" key="2">
    <source>
        <dbReference type="Proteomes" id="UP000827092"/>
    </source>
</evidence>
<gene>
    <name evidence="1" type="ORF">JTE90_016777</name>
</gene>
<dbReference type="EMBL" id="JAFNEN010000006">
    <property type="protein sequence ID" value="KAG8201295.1"/>
    <property type="molecule type" value="Genomic_DNA"/>
</dbReference>
<reference evidence="1 2" key="1">
    <citation type="journal article" date="2022" name="Nat. Ecol. Evol.">
        <title>A masculinizing supergene underlies an exaggerated male reproductive morph in a spider.</title>
        <authorList>
            <person name="Hendrickx F."/>
            <person name="De Corte Z."/>
            <person name="Sonet G."/>
            <person name="Van Belleghem S.M."/>
            <person name="Kostlbacher S."/>
            <person name="Vangestel C."/>
        </authorList>
    </citation>
    <scope>NUCLEOTIDE SEQUENCE [LARGE SCALE GENOMIC DNA]</scope>
    <source>
        <strain evidence="1">W744_W776</strain>
    </source>
</reference>
<keyword evidence="2" id="KW-1185">Reference proteome</keyword>
<comment type="caution">
    <text evidence="1">The sequence shown here is derived from an EMBL/GenBank/DDBJ whole genome shotgun (WGS) entry which is preliminary data.</text>
</comment>
<dbReference type="Proteomes" id="UP000827092">
    <property type="component" value="Unassembled WGS sequence"/>
</dbReference>
<dbReference type="AlphaFoldDB" id="A0AAV6VXW5"/>
<accession>A0AAV6VXW5</accession>
<sequence>MHRQTFVECPLCGLCRLRESNVGRRLDVAWYSLIPVELLHCSPHSPLMLPDSEIHLHLNAPHSGDALPWRRAQLGILFWLTSDFHASAPGVRFAQGMDRTEATYGPTSHGNRDFISARLFPQKSEALCDGTFDPLCPNLLSFQTGLKRNDIHPRTPSPTQYLSKVRFLPPQLARHPCRALPSRPPDVTPLPIGRARGWAFPLRVPAPVSA</sequence>
<name>A0AAV6VXW5_9ARAC</name>
<proteinExistence type="predicted"/>